<accession>A0A0K0Y497</accession>
<dbReference type="AlphaFoldDB" id="A0A0K0Y497"/>
<dbReference type="RefSeq" id="WP_049834162.1">
    <property type="nucleotide sequence ID" value="NZ_CP012160.1"/>
</dbReference>
<gene>
    <name evidence="1" type="ORF">OSB_12530</name>
</gene>
<dbReference type="KEGG" id="otm:OSB_12530"/>
<dbReference type="Proteomes" id="UP000067444">
    <property type="component" value="Chromosome"/>
</dbReference>
<keyword evidence="2" id="KW-1185">Reference proteome</keyword>
<dbReference type="OrthoDB" id="7745462at2"/>
<evidence type="ECO:0000313" key="2">
    <source>
        <dbReference type="Proteomes" id="UP000067444"/>
    </source>
</evidence>
<organism evidence="1 2">
    <name type="scientific">Octadecabacter temperatus</name>
    <dbReference type="NCBI Taxonomy" id="1458307"/>
    <lineage>
        <taxon>Bacteria</taxon>
        <taxon>Pseudomonadati</taxon>
        <taxon>Pseudomonadota</taxon>
        <taxon>Alphaproteobacteria</taxon>
        <taxon>Rhodobacterales</taxon>
        <taxon>Roseobacteraceae</taxon>
        <taxon>Octadecabacter</taxon>
    </lineage>
</organism>
<protein>
    <submittedName>
        <fullName evidence="1">Uncharacterized protein</fullName>
    </submittedName>
</protein>
<dbReference type="EMBL" id="CP012160">
    <property type="protein sequence ID" value="AKS45808.1"/>
    <property type="molecule type" value="Genomic_DNA"/>
</dbReference>
<evidence type="ECO:0000313" key="1">
    <source>
        <dbReference type="EMBL" id="AKS45808.1"/>
    </source>
</evidence>
<name>A0A0K0Y497_9RHOB</name>
<reference evidence="1 2" key="1">
    <citation type="journal article" date="2015" name="Genome Announc.">
        <title>Closed Genome Sequence of Octadecabacter temperatus SB1, the First Mesophilic Species of the Genus Octadecabacter.</title>
        <authorList>
            <person name="Voget S."/>
            <person name="Billerbeck S."/>
            <person name="Simon M."/>
            <person name="Daniel R."/>
        </authorList>
    </citation>
    <scope>NUCLEOTIDE SEQUENCE [LARGE SCALE GENOMIC DNA]</scope>
    <source>
        <strain evidence="1 2">SB1</strain>
    </source>
</reference>
<sequence length="176" mass="18927">MFISIDDYENAAGVCRITPTRRFKRGGITPSHLAPTPSPKSIAPAYRRRYLLAEAVTTLAPSEVAAGAIEKLFAAATIAPDSMYAGGIEATPTARRLIDWLPDEAMQDRWAQVQSAFFVAVANSKLCVPAVVGNLNELKDLAILQPHVLAHVICNAPRPAMLAMSPAFIIANNEES</sequence>
<proteinExistence type="predicted"/>
<dbReference type="STRING" id="1458307.OSB_12530"/>